<feature type="transmembrane region" description="Helical" evidence="8">
    <location>
        <begin position="217"/>
        <end position="243"/>
    </location>
</feature>
<feature type="transmembrane region" description="Helical" evidence="8">
    <location>
        <begin position="171"/>
        <end position="188"/>
    </location>
</feature>
<dbReference type="Pfam" id="PF07690">
    <property type="entry name" value="MFS_1"/>
    <property type="match status" value="1"/>
</dbReference>
<feature type="transmembrane region" description="Helical" evidence="8">
    <location>
        <begin position="43"/>
        <end position="63"/>
    </location>
</feature>
<feature type="transmembrane region" description="Helical" evidence="8">
    <location>
        <begin position="75"/>
        <end position="95"/>
    </location>
</feature>
<dbReference type="EMBL" id="VLKZ01000004">
    <property type="protein sequence ID" value="TWI56886.1"/>
    <property type="molecule type" value="Genomic_DNA"/>
</dbReference>
<feature type="transmembrane region" description="Helical" evidence="8">
    <location>
        <begin position="344"/>
        <end position="366"/>
    </location>
</feature>
<evidence type="ECO:0000313" key="10">
    <source>
        <dbReference type="EMBL" id="TWI56886.1"/>
    </source>
</evidence>
<dbReference type="PROSITE" id="PS00216">
    <property type="entry name" value="SUGAR_TRANSPORT_1"/>
    <property type="match status" value="1"/>
</dbReference>
<dbReference type="PROSITE" id="PS00217">
    <property type="entry name" value="SUGAR_TRANSPORT_2"/>
    <property type="match status" value="1"/>
</dbReference>
<evidence type="ECO:0000313" key="11">
    <source>
        <dbReference type="Proteomes" id="UP000315711"/>
    </source>
</evidence>
<dbReference type="InterPro" id="IPR050189">
    <property type="entry name" value="MFS_Efflux_Transporters"/>
</dbReference>
<feature type="transmembrane region" description="Helical" evidence="8">
    <location>
        <begin position="285"/>
        <end position="303"/>
    </location>
</feature>
<dbReference type="InterPro" id="IPR001958">
    <property type="entry name" value="Tet-R_TetA/multi-R_MdtG-like"/>
</dbReference>
<dbReference type="InterPro" id="IPR020846">
    <property type="entry name" value="MFS_dom"/>
</dbReference>
<evidence type="ECO:0000256" key="1">
    <source>
        <dbReference type="ARBA" id="ARBA00004651"/>
    </source>
</evidence>
<feature type="transmembrane region" description="Helical" evidence="8">
    <location>
        <begin position="255"/>
        <end position="273"/>
    </location>
</feature>
<feature type="transmembrane region" description="Helical" evidence="8">
    <location>
        <begin position="101"/>
        <end position="127"/>
    </location>
</feature>
<keyword evidence="3" id="KW-0813">Transport</keyword>
<evidence type="ECO:0000259" key="9">
    <source>
        <dbReference type="PROSITE" id="PS50850"/>
    </source>
</evidence>
<keyword evidence="7 8" id="KW-0472">Membrane</keyword>
<reference evidence="10 11" key="1">
    <citation type="journal article" date="2015" name="Stand. Genomic Sci.">
        <title>Genomic Encyclopedia of Bacterial and Archaeal Type Strains, Phase III: the genomes of soil and plant-associated and newly described type strains.</title>
        <authorList>
            <person name="Whitman W.B."/>
            <person name="Woyke T."/>
            <person name="Klenk H.P."/>
            <person name="Zhou Y."/>
            <person name="Lilburn T.G."/>
            <person name="Beck B.J."/>
            <person name="De Vos P."/>
            <person name="Vandamme P."/>
            <person name="Eisen J.A."/>
            <person name="Garrity G."/>
            <person name="Hugenholtz P."/>
            <person name="Kyrpides N.C."/>
        </authorList>
    </citation>
    <scope>NUCLEOTIDE SEQUENCE [LARGE SCALE GENOMIC DNA]</scope>
    <source>
        <strain evidence="10 11">CGMCC 1.10116</strain>
    </source>
</reference>
<keyword evidence="6 8" id="KW-1133">Transmembrane helix</keyword>
<evidence type="ECO:0000256" key="3">
    <source>
        <dbReference type="ARBA" id="ARBA00022448"/>
    </source>
</evidence>
<dbReference type="InterPro" id="IPR011701">
    <property type="entry name" value="MFS"/>
</dbReference>
<dbReference type="InterPro" id="IPR036259">
    <property type="entry name" value="MFS_trans_sf"/>
</dbReference>
<evidence type="ECO:0000256" key="2">
    <source>
        <dbReference type="ARBA" id="ARBA00007520"/>
    </source>
</evidence>
<evidence type="ECO:0000256" key="4">
    <source>
        <dbReference type="ARBA" id="ARBA00022475"/>
    </source>
</evidence>
<feature type="domain" description="Major facilitator superfamily (MFS) profile" evidence="9">
    <location>
        <begin position="9"/>
        <end position="397"/>
    </location>
</feature>
<keyword evidence="5 8" id="KW-0812">Transmembrane</keyword>
<dbReference type="PRINTS" id="PR01035">
    <property type="entry name" value="TCRTETA"/>
</dbReference>
<dbReference type="GO" id="GO:0022857">
    <property type="term" value="F:transmembrane transporter activity"/>
    <property type="evidence" value="ECO:0007669"/>
    <property type="project" value="InterPro"/>
</dbReference>
<dbReference type="SUPFAM" id="SSF103473">
    <property type="entry name" value="MFS general substrate transporter"/>
    <property type="match status" value="1"/>
</dbReference>
<evidence type="ECO:0000256" key="8">
    <source>
        <dbReference type="SAM" id="Phobius"/>
    </source>
</evidence>
<accession>A0A562QLF6</accession>
<dbReference type="PROSITE" id="PS50850">
    <property type="entry name" value="MFS"/>
    <property type="match status" value="1"/>
</dbReference>
<dbReference type="InterPro" id="IPR005829">
    <property type="entry name" value="Sugar_transporter_CS"/>
</dbReference>
<comment type="similarity">
    <text evidence="2">Belongs to the major facilitator superfamily. TCR/Tet family.</text>
</comment>
<protein>
    <submittedName>
        <fullName evidence="10">ACDE family multidrug resistance protein</fullName>
    </submittedName>
</protein>
<feature type="transmembrane region" description="Helical" evidence="8">
    <location>
        <begin position="7"/>
        <end position="31"/>
    </location>
</feature>
<dbReference type="PANTHER" id="PTHR43124">
    <property type="entry name" value="PURINE EFFLUX PUMP PBUE"/>
    <property type="match status" value="1"/>
</dbReference>
<gene>
    <name evidence="10" type="ORF">IQ10_01576</name>
</gene>
<comment type="subcellular location">
    <subcellularLocation>
        <location evidence="1">Cell membrane</location>
        <topology evidence="1">Multi-pass membrane protein</topology>
    </subcellularLocation>
</comment>
<comment type="caution">
    <text evidence="10">The sequence shown here is derived from an EMBL/GenBank/DDBJ whole genome shotgun (WGS) entry which is preliminary data.</text>
</comment>
<dbReference type="Proteomes" id="UP000315711">
    <property type="component" value="Unassembled WGS sequence"/>
</dbReference>
<dbReference type="Gene3D" id="1.20.1250.20">
    <property type="entry name" value="MFS general substrate transporter like domains"/>
    <property type="match status" value="1"/>
</dbReference>
<proteinExistence type="inferred from homology"/>
<sequence length="404" mass="43963">MKQDKKTWDIISISSIPLVMTLGNSMLIPVLPEIEKVLGISSFQVSMLITVYSIVAIICIPIAGYLSDHIGRKNVIIPSLIIAAIGGLLSGFAAWQMENPYWILIIGRLLQGIGAAGAAPIVMPLVGDLYSDEKEVSEGLGMIETSNTLGKVLSPILGAALAMAVWYMPFFAFPIFCFISILLMLFLVKEPQMKKDAPAFLAFLQSLKVIFKREGRWLYAVFTVGGICMFVLFGVLFYLSTMLEETYQIVGMKKGILLAIPLAALCISSYATGKVIGEEKQKMKWLTVFGIGLLTIAVISVSFSKDIYLLLTALFVSGIGIGIALPSLDALVTEGIKMEQRGSITSFYSSMRFVGVALGPPVFALLMKTSHFFMFIANGVICLLALILVLIAIKPDEEVKATWS</sequence>
<keyword evidence="4" id="KW-1003">Cell membrane</keyword>
<feature type="transmembrane region" description="Helical" evidence="8">
    <location>
        <begin position="309"/>
        <end position="332"/>
    </location>
</feature>
<dbReference type="GO" id="GO:0005886">
    <property type="term" value="C:plasma membrane"/>
    <property type="evidence" value="ECO:0007669"/>
    <property type="project" value="UniProtKB-SubCell"/>
</dbReference>
<dbReference type="PANTHER" id="PTHR43124:SF3">
    <property type="entry name" value="CHLORAMPHENICOL EFFLUX PUMP RV0191"/>
    <property type="match status" value="1"/>
</dbReference>
<name>A0A562QLF6_9BACI</name>
<organism evidence="10 11">
    <name type="scientific">Halalkalibacter nanhaiisediminis</name>
    <dbReference type="NCBI Taxonomy" id="688079"/>
    <lineage>
        <taxon>Bacteria</taxon>
        <taxon>Bacillati</taxon>
        <taxon>Bacillota</taxon>
        <taxon>Bacilli</taxon>
        <taxon>Bacillales</taxon>
        <taxon>Bacillaceae</taxon>
        <taxon>Halalkalibacter</taxon>
    </lineage>
</organism>
<keyword evidence="11" id="KW-1185">Reference proteome</keyword>
<dbReference type="AlphaFoldDB" id="A0A562QLF6"/>
<evidence type="ECO:0000256" key="5">
    <source>
        <dbReference type="ARBA" id="ARBA00022692"/>
    </source>
</evidence>
<feature type="transmembrane region" description="Helical" evidence="8">
    <location>
        <begin position="372"/>
        <end position="393"/>
    </location>
</feature>
<evidence type="ECO:0000256" key="7">
    <source>
        <dbReference type="ARBA" id="ARBA00023136"/>
    </source>
</evidence>
<evidence type="ECO:0000256" key="6">
    <source>
        <dbReference type="ARBA" id="ARBA00022989"/>
    </source>
</evidence>
<dbReference type="CDD" id="cd17474">
    <property type="entry name" value="MFS_YfmO_like"/>
    <property type="match status" value="1"/>
</dbReference>